<dbReference type="EMBL" id="LVJI01000054">
    <property type="protein sequence ID" value="OAB40285.1"/>
    <property type="molecule type" value="Genomic_DNA"/>
</dbReference>
<accession>A0A168J8J1</accession>
<name>A0A168J8J1_9BACL</name>
<dbReference type="Proteomes" id="UP000077355">
    <property type="component" value="Unassembled WGS sequence"/>
</dbReference>
<sequence>MSNNIKQEMDKIEIPNELHERSKMGVQKAKLEMPHKTRNWSKALMLVASIIIVFGGYGVYKDYLQKEQIPTSSNGNTSIVVKDEGITIPAFVLPEVSGNIKVDMVGLIVYNGKIYTQTATEMDPTMARNMLGVKLGTTKGGIDEWSKQDKYATEFTSNIGETDVYAVKGYDKDFRIMSYTEIGGEVFSEYYECLNGITIASGEDMFGKLNINGNIHNAKYRIHSDWDYSVERFFPIEDMDLLKDFAEALNHAIPYSRESVEEKLGDFRNDENYRQMIIQLNDGSKVSMVLLKDGYIRYGSADVYFTIDSGIFKKIWDALNTHNISK</sequence>
<dbReference type="RefSeq" id="WP_068653092.1">
    <property type="nucleotide sequence ID" value="NZ_CP043611.1"/>
</dbReference>
<comment type="caution">
    <text evidence="2">The sequence shown here is derived from an EMBL/GenBank/DDBJ whole genome shotgun (WGS) entry which is preliminary data.</text>
</comment>
<evidence type="ECO:0000313" key="2">
    <source>
        <dbReference type="EMBL" id="OAB40285.1"/>
    </source>
</evidence>
<feature type="transmembrane region" description="Helical" evidence="1">
    <location>
        <begin position="43"/>
        <end position="60"/>
    </location>
</feature>
<proteinExistence type="predicted"/>
<organism evidence="2 3">
    <name type="scientific">Paenibacillus antarcticus</name>
    <dbReference type="NCBI Taxonomy" id="253703"/>
    <lineage>
        <taxon>Bacteria</taxon>
        <taxon>Bacillati</taxon>
        <taxon>Bacillota</taxon>
        <taxon>Bacilli</taxon>
        <taxon>Bacillales</taxon>
        <taxon>Paenibacillaceae</taxon>
        <taxon>Paenibacillus</taxon>
    </lineage>
</organism>
<dbReference type="AlphaFoldDB" id="A0A168J8J1"/>
<evidence type="ECO:0000256" key="1">
    <source>
        <dbReference type="SAM" id="Phobius"/>
    </source>
</evidence>
<evidence type="ECO:0000313" key="3">
    <source>
        <dbReference type="Proteomes" id="UP000077355"/>
    </source>
</evidence>
<keyword evidence="1" id="KW-0472">Membrane</keyword>
<keyword evidence="1" id="KW-1133">Transmembrane helix</keyword>
<protein>
    <submittedName>
        <fullName evidence="2">Uncharacterized protein</fullName>
    </submittedName>
</protein>
<keyword evidence="1" id="KW-0812">Transmembrane</keyword>
<dbReference type="OrthoDB" id="1899479at2"/>
<gene>
    <name evidence="2" type="ORF">PBAT_23555</name>
</gene>
<reference evidence="2 3" key="1">
    <citation type="submission" date="2016-03" db="EMBL/GenBank/DDBJ databases">
        <title>Draft genome sequence of Paenibacillus antarcticus CECT 5836.</title>
        <authorList>
            <person name="Shin S.-K."/>
            <person name="Yi H."/>
        </authorList>
    </citation>
    <scope>NUCLEOTIDE SEQUENCE [LARGE SCALE GENOMIC DNA]</scope>
    <source>
        <strain evidence="2 3">CECT 5836</strain>
    </source>
</reference>
<keyword evidence="3" id="KW-1185">Reference proteome</keyword>